<feature type="region of interest" description="Disordered" evidence="5">
    <location>
        <begin position="1"/>
        <end position="38"/>
    </location>
</feature>
<dbReference type="InterPro" id="IPR014293">
    <property type="entry name" value="RNA_pol_sigma70_actinobac"/>
</dbReference>
<dbReference type="SUPFAM" id="SSF88659">
    <property type="entry name" value="Sigma3 and sigma4 domains of RNA polymerase sigma factors"/>
    <property type="match status" value="1"/>
</dbReference>
<dbReference type="InterPro" id="IPR013325">
    <property type="entry name" value="RNA_pol_sigma_r2"/>
</dbReference>
<evidence type="ECO:0000256" key="5">
    <source>
        <dbReference type="SAM" id="MobiDB-lite"/>
    </source>
</evidence>
<comment type="similarity">
    <text evidence="1">Belongs to the sigma-70 factor family. ECF subfamily.</text>
</comment>
<keyword evidence="4" id="KW-0804">Transcription</keyword>
<dbReference type="CDD" id="cd06171">
    <property type="entry name" value="Sigma70_r4"/>
    <property type="match status" value="1"/>
</dbReference>
<evidence type="ECO:0000259" key="6">
    <source>
        <dbReference type="Pfam" id="PF04542"/>
    </source>
</evidence>
<keyword evidence="3" id="KW-0731">Sigma factor</keyword>
<dbReference type="EMBL" id="BSVB01000001">
    <property type="protein sequence ID" value="GMA93754.1"/>
    <property type="molecule type" value="Genomic_DNA"/>
</dbReference>
<name>A0ABQ6K355_9MICO</name>
<evidence type="ECO:0000313" key="9">
    <source>
        <dbReference type="Proteomes" id="UP001157034"/>
    </source>
</evidence>
<dbReference type="RefSeq" id="WP_284252694.1">
    <property type="nucleotide sequence ID" value="NZ_BSVB01000001.1"/>
</dbReference>
<dbReference type="SUPFAM" id="SSF88946">
    <property type="entry name" value="Sigma2 domain of RNA polymerase sigma factors"/>
    <property type="match status" value="1"/>
</dbReference>
<dbReference type="Gene3D" id="1.10.1740.10">
    <property type="match status" value="1"/>
</dbReference>
<evidence type="ECO:0000256" key="4">
    <source>
        <dbReference type="ARBA" id="ARBA00023163"/>
    </source>
</evidence>
<reference evidence="9" key="1">
    <citation type="journal article" date="2019" name="Int. J. Syst. Evol. Microbiol.">
        <title>The Global Catalogue of Microorganisms (GCM) 10K type strain sequencing project: providing services to taxonomists for standard genome sequencing and annotation.</title>
        <authorList>
            <consortium name="The Broad Institute Genomics Platform"/>
            <consortium name="The Broad Institute Genome Sequencing Center for Infectious Disease"/>
            <person name="Wu L."/>
            <person name="Ma J."/>
        </authorList>
    </citation>
    <scope>NUCLEOTIDE SEQUENCE [LARGE SCALE GENOMIC DNA]</scope>
    <source>
        <strain evidence="9">NBRC 108894</strain>
    </source>
</reference>
<comment type="caution">
    <text evidence="8">The sequence shown here is derived from an EMBL/GenBank/DDBJ whole genome shotgun (WGS) entry which is preliminary data.</text>
</comment>
<evidence type="ECO:0000256" key="3">
    <source>
        <dbReference type="ARBA" id="ARBA00023082"/>
    </source>
</evidence>
<dbReference type="Proteomes" id="UP001157034">
    <property type="component" value="Unassembled WGS sequence"/>
</dbReference>
<feature type="domain" description="RNA polymerase sigma factor 70 region 4 type 2" evidence="7">
    <location>
        <begin position="178"/>
        <end position="228"/>
    </location>
</feature>
<evidence type="ECO:0000259" key="7">
    <source>
        <dbReference type="Pfam" id="PF08281"/>
    </source>
</evidence>
<protein>
    <recommendedName>
        <fullName evidence="10">Sigma-70 family RNA polymerase sigma factor</fullName>
    </recommendedName>
</protein>
<dbReference type="InterPro" id="IPR014284">
    <property type="entry name" value="RNA_pol_sigma-70_dom"/>
</dbReference>
<organism evidence="8 9">
    <name type="scientific">Pseudolysinimonas kribbensis</name>
    <dbReference type="NCBI Taxonomy" id="433641"/>
    <lineage>
        <taxon>Bacteria</taxon>
        <taxon>Bacillati</taxon>
        <taxon>Actinomycetota</taxon>
        <taxon>Actinomycetes</taxon>
        <taxon>Micrococcales</taxon>
        <taxon>Microbacteriaceae</taxon>
        <taxon>Pseudolysinimonas</taxon>
    </lineage>
</organism>
<dbReference type="PANTHER" id="PTHR43133:SF59">
    <property type="entry name" value="ECF RNA POLYMERASE SIGMA FACTOR SIGR"/>
    <property type="match status" value="1"/>
</dbReference>
<evidence type="ECO:0000313" key="8">
    <source>
        <dbReference type="EMBL" id="GMA93754.1"/>
    </source>
</evidence>
<evidence type="ECO:0000256" key="1">
    <source>
        <dbReference type="ARBA" id="ARBA00010641"/>
    </source>
</evidence>
<dbReference type="Pfam" id="PF08281">
    <property type="entry name" value="Sigma70_r4_2"/>
    <property type="match status" value="1"/>
</dbReference>
<dbReference type="InterPro" id="IPR013324">
    <property type="entry name" value="RNA_pol_sigma_r3/r4-like"/>
</dbReference>
<dbReference type="Pfam" id="PF04542">
    <property type="entry name" value="Sigma70_r2"/>
    <property type="match status" value="1"/>
</dbReference>
<dbReference type="InterPro" id="IPR013249">
    <property type="entry name" value="RNA_pol_sigma70_r4_t2"/>
</dbReference>
<dbReference type="NCBIfam" id="TIGR02947">
    <property type="entry name" value="SigH_actino"/>
    <property type="match status" value="1"/>
</dbReference>
<dbReference type="InterPro" id="IPR039425">
    <property type="entry name" value="RNA_pol_sigma-70-like"/>
</dbReference>
<gene>
    <name evidence="8" type="ORF">GCM10025881_05780</name>
</gene>
<keyword evidence="9" id="KW-1185">Reference proteome</keyword>
<dbReference type="Gene3D" id="1.10.10.10">
    <property type="entry name" value="Winged helix-like DNA-binding domain superfamily/Winged helix DNA-binding domain"/>
    <property type="match status" value="1"/>
</dbReference>
<evidence type="ECO:0000256" key="2">
    <source>
        <dbReference type="ARBA" id="ARBA00023015"/>
    </source>
</evidence>
<dbReference type="InterPro" id="IPR007627">
    <property type="entry name" value="RNA_pol_sigma70_r2"/>
</dbReference>
<dbReference type="NCBIfam" id="TIGR02937">
    <property type="entry name" value="sigma70-ECF"/>
    <property type="match status" value="1"/>
</dbReference>
<proteinExistence type="inferred from homology"/>
<feature type="domain" description="RNA polymerase sigma-70 region 2" evidence="6">
    <location>
        <begin position="74"/>
        <end position="135"/>
    </location>
</feature>
<dbReference type="InterPro" id="IPR036388">
    <property type="entry name" value="WH-like_DNA-bd_sf"/>
</dbReference>
<evidence type="ECO:0008006" key="10">
    <source>
        <dbReference type="Google" id="ProtNLM"/>
    </source>
</evidence>
<sequence length="252" mass="28676">MPTSVLERPSTASGIDFQAMSDEPKDTSENDLTVVESELDAVDDLDRRRGRRRSDLPPEQLRALFEEQAIPFMDQLYAAAMRMTRNPTDAGDLVQETYVKAYAAFGQFEQGTNLKAWMYRILTNTFINGYRKNQRNPYQNAIDDLEDWQLGSAESITQGRSTRSAEAEAIDHLPDSDVKDALQSIPEDFRLAVYLADVEGFAYQEIADIMKTPVGTVMSRLHRGRRLLRERLADYARDRGFTVPEPATRSKR</sequence>
<accession>A0ABQ6K355</accession>
<dbReference type="PANTHER" id="PTHR43133">
    <property type="entry name" value="RNA POLYMERASE ECF-TYPE SIGMA FACTO"/>
    <property type="match status" value="1"/>
</dbReference>
<keyword evidence="2" id="KW-0805">Transcription regulation</keyword>